<dbReference type="InterPro" id="IPR013136">
    <property type="entry name" value="WSTF_Acf1_Cbp146"/>
</dbReference>
<dbReference type="EMBL" id="MU620903">
    <property type="protein sequence ID" value="KAI8581975.1"/>
    <property type="molecule type" value="Genomic_DNA"/>
</dbReference>
<gene>
    <name evidence="9" type="ORF">K450DRAFT_230184</name>
</gene>
<dbReference type="Proteomes" id="UP001206595">
    <property type="component" value="Unassembled WGS sequence"/>
</dbReference>
<protein>
    <recommendedName>
        <fullName evidence="11">DDT domain-containing protein</fullName>
    </recommendedName>
</protein>
<evidence type="ECO:0000256" key="3">
    <source>
        <dbReference type="ARBA" id="ARBA00023242"/>
    </source>
</evidence>
<dbReference type="GO" id="GO:0000781">
    <property type="term" value="C:chromosome, telomeric region"/>
    <property type="evidence" value="ECO:0007669"/>
    <property type="project" value="GOC"/>
</dbReference>
<reference evidence="9" key="2">
    <citation type="journal article" date="2022" name="Proc. Natl. Acad. Sci. U.S.A.">
        <title>Diploid-dominant life cycles characterize the early evolution of Fungi.</title>
        <authorList>
            <person name="Amses K.R."/>
            <person name="Simmons D.R."/>
            <person name="Longcore J.E."/>
            <person name="Mondo S.J."/>
            <person name="Seto K."/>
            <person name="Jeronimo G.H."/>
            <person name="Bonds A.E."/>
            <person name="Quandt C.A."/>
            <person name="Davis W.J."/>
            <person name="Chang Y."/>
            <person name="Federici B.A."/>
            <person name="Kuo A."/>
            <person name="LaButti K."/>
            <person name="Pangilinan J."/>
            <person name="Andreopoulos W."/>
            <person name="Tritt A."/>
            <person name="Riley R."/>
            <person name="Hundley H."/>
            <person name="Johnson J."/>
            <person name="Lipzen A."/>
            <person name="Barry K."/>
            <person name="Lang B.F."/>
            <person name="Cuomo C.A."/>
            <person name="Buchler N.E."/>
            <person name="Grigoriev I.V."/>
            <person name="Spatafora J.W."/>
            <person name="Stajich J.E."/>
            <person name="James T.Y."/>
        </authorList>
    </citation>
    <scope>NUCLEOTIDE SEQUENCE</scope>
    <source>
        <strain evidence="9">AG</strain>
    </source>
</reference>
<feature type="compositionally biased region" description="Acidic residues" evidence="6">
    <location>
        <begin position="642"/>
        <end position="656"/>
    </location>
</feature>
<dbReference type="Pfam" id="PF15612">
    <property type="entry name" value="WHIM1"/>
    <property type="match status" value="1"/>
</dbReference>
<feature type="region of interest" description="Disordered" evidence="6">
    <location>
        <begin position="698"/>
        <end position="731"/>
    </location>
</feature>
<dbReference type="Pfam" id="PF02791">
    <property type="entry name" value="DDT"/>
    <property type="match status" value="1"/>
</dbReference>
<dbReference type="RefSeq" id="XP_051446979.1">
    <property type="nucleotide sequence ID" value="XM_051587211.1"/>
</dbReference>
<sequence>MPLLKRKRLPEIKVPSLESGEKGLKNKQVWYLPMSNEIFMDYELYLHRLMLYRQPIWQCETTGRSNLTYAEAVASERKEKERVGDRFPEQLKACVLKRLQFRTDRLEAVVEDVYSYFLDRYLPGEIVHCKWDDGVMYNARILDVVEATPVTPNENGMNGDVHDMESDKNVEKRQYKVQLIDQDLEGIEDCIRTISSAELKRDRLAYSKNMLKKVIRECASKESYIGAPWIVKPAFAEKYDIDSQLPADLQEAKDKVMLKTRKRKPQGSAEKEEDAHSKTKSKEEELETRKRLMSLKYPIEDLDLPVYRRPDLEKPDVTLQAKAGRKITDPLGNHGLRPVASDELGVPEKQFTSFLLIWNFLTTFSKPLHLSPFSIDDFEQALHYTSATPASHLIIEAHVALLNTIIRERRKKNTGAASMVTGSLMVPGLGQSSSRSASPAIDYSAVTTRTNTPDLETNGDVQMKDEEVSFSSDGEVVLQLERTTISEKGWGSNEAFDVGKGWSLRPISLANDREGWELALIGCLNELANPAMVPDLDNIIRHLLPSEDDEEEDAYAAYATLSVVQKIHILDFLVHVVNECAVIKEYMEGCQEQMTELRKERIEVNRELKRIMAERLELDRNENAGIEAEDTTNDSMQSESEAPSDDDEEEEEEEEDDIRKVQRRAEHESRHKSRQAKLKQRQLEREALENRRLKMYQQQRAEARAKSQEMRLKAEQRRKLDESERQHHRKLEQIEKDMRKYAALRVRPLGRDRFFNKYYYFDNIGGSCMHGTGRLYVQSPSDADIDVLTSRNGPESNDIGELPCGRGGGMDFVIQLMRAQGLSKEAEWLLCKSTALGPNLETNQDGYLDRWYCYTEPEEIDALLKWMNPQGVREYRLKNELEKQYHSLVTGMKKRIHDQQASNIKAAELPRRSTRTKTVVQIPVGSWLAYANKSAI</sequence>
<evidence type="ECO:0000256" key="6">
    <source>
        <dbReference type="SAM" id="MobiDB-lite"/>
    </source>
</evidence>
<reference evidence="9" key="1">
    <citation type="submission" date="2021-06" db="EMBL/GenBank/DDBJ databases">
        <authorList>
            <consortium name="DOE Joint Genome Institute"/>
            <person name="Mondo S.J."/>
            <person name="Amses K.R."/>
            <person name="Simmons D.R."/>
            <person name="Longcore J.E."/>
            <person name="Seto K."/>
            <person name="Alves G.H."/>
            <person name="Bonds A.E."/>
            <person name="Quandt C.A."/>
            <person name="Davis W.J."/>
            <person name="Chang Y."/>
            <person name="Letcher P.M."/>
            <person name="Powell M.J."/>
            <person name="Kuo A."/>
            <person name="Labutti K."/>
            <person name="Pangilinan J."/>
            <person name="Andreopoulos W."/>
            <person name="Tritt A."/>
            <person name="Riley R."/>
            <person name="Hundley H."/>
            <person name="Johnson J."/>
            <person name="Lipzen A."/>
            <person name="Barry K."/>
            <person name="Berbee M.L."/>
            <person name="Buchler N.E."/>
            <person name="Grigoriev I.V."/>
            <person name="Spatafora J.W."/>
            <person name="Stajich J.E."/>
            <person name="James T.Y."/>
        </authorList>
    </citation>
    <scope>NUCLEOTIDE SEQUENCE</scope>
    <source>
        <strain evidence="9">AG</strain>
    </source>
</reference>
<dbReference type="GeneID" id="75912558"/>
<dbReference type="SMART" id="SM00571">
    <property type="entry name" value="DDT"/>
    <property type="match status" value="1"/>
</dbReference>
<evidence type="ECO:0000256" key="4">
    <source>
        <dbReference type="PROSITE-ProRule" id="PRU00475"/>
    </source>
</evidence>
<evidence type="ECO:0000313" key="10">
    <source>
        <dbReference type="Proteomes" id="UP001206595"/>
    </source>
</evidence>
<keyword evidence="2 5" id="KW-0175">Coiled coil</keyword>
<feature type="domain" description="DDT" evidence="7">
    <location>
        <begin position="348"/>
        <end position="411"/>
    </location>
</feature>
<keyword evidence="10" id="KW-1185">Reference proteome</keyword>
<dbReference type="Pfam" id="PF15613">
    <property type="entry name" value="WSD"/>
    <property type="match status" value="1"/>
</dbReference>
<keyword evidence="3 4" id="KW-0539">Nucleus</keyword>
<evidence type="ECO:0000313" key="9">
    <source>
        <dbReference type="EMBL" id="KAI8581975.1"/>
    </source>
</evidence>
<comment type="subcellular location">
    <subcellularLocation>
        <location evidence="1 4">Nucleus</location>
    </subcellularLocation>
</comment>
<feature type="region of interest" description="Disordered" evidence="6">
    <location>
        <begin position="258"/>
        <end position="287"/>
    </location>
</feature>
<evidence type="ECO:0008006" key="11">
    <source>
        <dbReference type="Google" id="ProtNLM"/>
    </source>
</evidence>
<dbReference type="GO" id="GO:0031509">
    <property type="term" value="P:subtelomeric heterochromatin formation"/>
    <property type="evidence" value="ECO:0007669"/>
    <property type="project" value="TreeGrafter"/>
</dbReference>
<evidence type="ECO:0000256" key="5">
    <source>
        <dbReference type="SAM" id="Coils"/>
    </source>
</evidence>
<feature type="domain" description="WAC" evidence="8">
    <location>
        <begin position="27"/>
        <end position="133"/>
    </location>
</feature>
<organism evidence="9 10">
    <name type="scientific">Umbelopsis ramanniana AG</name>
    <dbReference type="NCBI Taxonomy" id="1314678"/>
    <lineage>
        <taxon>Eukaryota</taxon>
        <taxon>Fungi</taxon>
        <taxon>Fungi incertae sedis</taxon>
        <taxon>Mucoromycota</taxon>
        <taxon>Mucoromycotina</taxon>
        <taxon>Umbelopsidomycetes</taxon>
        <taxon>Umbelopsidales</taxon>
        <taxon>Umbelopsidaceae</taxon>
        <taxon>Umbelopsis</taxon>
    </lineage>
</organism>
<proteinExistence type="predicted"/>
<evidence type="ECO:0000256" key="2">
    <source>
        <dbReference type="ARBA" id="ARBA00023054"/>
    </source>
</evidence>
<dbReference type="InterPro" id="IPR028942">
    <property type="entry name" value="WHIM1_dom"/>
</dbReference>
<name>A0AAD5EFA8_UMBRA</name>
<feature type="compositionally biased region" description="Basic residues" evidence="6">
    <location>
        <begin position="670"/>
        <end position="680"/>
    </location>
</feature>
<dbReference type="PROSITE" id="PS50827">
    <property type="entry name" value="DDT"/>
    <property type="match status" value="1"/>
</dbReference>
<dbReference type="InterPro" id="IPR028941">
    <property type="entry name" value="WHIM2_dom"/>
</dbReference>
<dbReference type="PANTHER" id="PTHR32075">
    <property type="entry name" value="ISWI CHROMATIN-REMODELING COMPLEX SUBUNIT YPL216W-RELATED"/>
    <property type="match status" value="1"/>
</dbReference>
<feature type="compositionally biased region" description="Basic and acidic residues" evidence="6">
    <location>
        <begin position="657"/>
        <end position="669"/>
    </location>
</feature>
<feature type="region of interest" description="Disordered" evidence="6">
    <location>
        <begin position="620"/>
        <end position="681"/>
    </location>
</feature>
<dbReference type="GO" id="GO:0000785">
    <property type="term" value="C:chromatin"/>
    <property type="evidence" value="ECO:0007669"/>
    <property type="project" value="UniProtKB-ARBA"/>
</dbReference>
<dbReference type="InterPro" id="IPR018501">
    <property type="entry name" value="DDT_dom"/>
</dbReference>
<dbReference type="PROSITE" id="PS51136">
    <property type="entry name" value="WAC"/>
    <property type="match status" value="1"/>
</dbReference>
<evidence type="ECO:0000259" key="7">
    <source>
        <dbReference type="PROSITE" id="PS50827"/>
    </source>
</evidence>
<dbReference type="Pfam" id="PF10537">
    <property type="entry name" value="WAC_Acf1_DNA_bd"/>
    <property type="match status" value="1"/>
</dbReference>
<dbReference type="PANTHER" id="PTHR32075:SF6">
    <property type="entry name" value="ISWI CHROMATIN-REMODELING COMPLEX SUBUNIT YPL216W-RELATED"/>
    <property type="match status" value="1"/>
</dbReference>
<evidence type="ECO:0000259" key="8">
    <source>
        <dbReference type="PROSITE" id="PS51136"/>
    </source>
</evidence>
<feature type="compositionally biased region" description="Basic and acidic residues" evidence="6">
    <location>
        <begin position="701"/>
        <end position="731"/>
    </location>
</feature>
<comment type="caution">
    <text evidence="9">The sequence shown here is derived from an EMBL/GenBank/DDBJ whole genome shotgun (WGS) entry which is preliminary data.</text>
</comment>
<dbReference type="GO" id="GO:0005634">
    <property type="term" value="C:nucleus"/>
    <property type="evidence" value="ECO:0007669"/>
    <property type="project" value="UniProtKB-SubCell"/>
</dbReference>
<accession>A0AAD5EFA8</accession>
<dbReference type="AlphaFoldDB" id="A0AAD5EFA8"/>
<feature type="coiled-coil region" evidence="5">
    <location>
        <begin position="587"/>
        <end position="614"/>
    </location>
</feature>
<feature type="compositionally biased region" description="Basic and acidic residues" evidence="6">
    <location>
        <begin position="269"/>
        <end position="287"/>
    </location>
</feature>
<evidence type="ECO:0000256" key="1">
    <source>
        <dbReference type="ARBA" id="ARBA00004123"/>
    </source>
</evidence>